<evidence type="ECO:0000256" key="9">
    <source>
        <dbReference type="RuleBase" id="RU004016"/>
    </source>
</evidence>
<feature type="active site" description="Proton acceptor" evidence="7">
    <location>
        <position position="40"/>
    </location>
</feature>
<dbReference type="InterPro" id="IPR018044">
    <property type="entry name" value="Peptidase_S11"/>
</dbReference>
<evidence type="ECO:0000256" key="6">
    <source>
        <dbReference type="ARBA" id="ARBA00023316"/>
    </source>
</evidence>
<comment type="similarity">
    <text evidence="1 9">Belongs to the peptidase S11 family.</text>
</comment>
<evidence type="ECO:0000256" key="7">
    <source>
        <dbReference type="PIRSR" id="PIRSR618044-1"/>
    </source>
</evidence>
<keyword evidence="11" id="KW-0121">Carboxypeptidase</keyword>
<dbReference type="Pfam" id="PF00768">
    <property type="entry name" value="Peptidase_S11"/>
    <property type="match status" value="1"/>
</dbReference>
<keyword evidence="2" id="KW-0732">Signal</keyword>
<evidence type="ECO:0000256" key="3">
    <source>
        <dbReference type="ARBA" id="ARBA00022801"/>
    </source>
</evidence>
<dbReference type="GO" id="GO:0071555">
    <property type="term" value="P:cell wall organization"/>
    <property type="evidence" value="ECO:0007669"/>
    <property type="project" value="UniProtKB-KW"/>
</dbReference>
<dbReference type="InterPro" id="IPR012338">
    <property type="entry name" value="Beta-lactam/transpept-like"/>
</dbReference>
<evidence type="ECO:0000256" key="5">
    <source>
        <dbReference type="ARBA" id="ARBA00022984"/>
    </source>
</evidence>
<keyword evidence="3" id="KW-0378">Hydrolase</keyword>
<dbReference type="EMBL" id="BOOP01000009">
    <property type="protein sequence ID" value="GII37667.1"/>
    <property type="molecule type" value="Genomic_DNA"/>
</dbReference>
<dbReference type="SUPFAM" id="SSF56601">
    <property type="entry name" value="beta-lactamase/transpeptidase-like"/>
    <property type="match status" value="1"/>
</dbReference>
<evidence type="ECO:0000256" key="2">
    <source>
        <dbReference type="ARBA" id="ARBA00022729"/>
    </source>
</evidence>
<keyword evidence="5" id="KW-0573">Peptidoglycan synthesis</keyword>
<evidence type="ECO:0000313" key="12">
    <source>
        <dbReference type="Proteomes" id="UP000622547"/>
    </source>
</evidence>
<evidence type="ECO:0000256" key="4">
    <source>
        <dbReference type="ARBA" id="ARBA00022960"/>
    </source>
</evidence>
<dbReference type="GO" id="GO:0009252">
    <property type="term" value="P:peptidoglycan biosynthetic process"/>
    <property type="evidence" value="ECO:0007669"/>
    <property type="project" value="UniProtKB-KW"/>
</dbReference>
<evidence type="ECO:0000313" key="11">
    <source>
        <dbReference type="EMBL" id="GII37667.1"/>
    </source>
</evidence>
<feature type="domain" description="Peptidase S11 D-alanyl-D-alanine carboxypeptidase A N-terminal" evidence="10">
    <location>
        <begin position="3"/>
        <end position="231"/>
    </location>
</feature>
<evidence type="ECO:0000256" key="1">
    <source>
        <dbReference type="ARBA" id="ARBA00007164"/>
    </source>
</evidence>
<dbReference type="GO" id="GO:0006508">
    <property type="term" value="P:proteolysis"/>
    <property type="evidence" value="ECO:0007669"/>
    <property type="project" value="InterPro"/>
</dbReference>
<dbReference type="GO" id="GO:0009002">
    <property type="term" value="F:serine-type D-Ala-D-Ala carboxypeptidase activity"/>
    <property type="evidence" value="ECO:0007669"/>
    <property type="project" value="InterPro"/>
</dbReference>
<dbReference type="Proteomes" id="UP000622547">
    <property type="component" value="Unassembled WGS sequence"/>
</dbReference>
<keyword evidence="11" id="KW-0645">Protease</keyword>
<evidence type="ECO:0000259" key="10">
    <source>
        <dbReference type="Pfam" id="PF00768"/>
    </source>
</evidence>
<keyword evidence="4" id="KW-0133">Cell shape</keyword>
<evidence type="ECO:0000256" key="8">
    <source>
        <dbReference type="PIRSR" id="PIRSR618044-2"/>
    </source>
</evidence>
<dbReference type="PANTHER" id="PTHR21581">
    <property type="entry name" value="D-ALANYL-D-ALANINE CARBOXYPEPTIDASE"/>
    <property type="match status" value="1"/>
</dbReference>
<gene>
    <name evidence="11" type="ORF">Pph01_26700</name>
</gene>
<comment type="caution">
    <text evidence="11">The sequence shown here is derived from an EMBL/GenBank/DDBJ whole genome shotgun (WGS) entry which is preliminary data.</text>
</comment>
<dbReference type="InterPro" id="IPR001967">
    <property type="entry name" value="Peptidase_S11_N"/>
</dbReference>
<name>A0A8J3U489_9ACTN</name>
<dbReference type="PRINTS" id="PR00725">
    <property type="entry name" value="DADACBPTASE1"/>
</dbReference>
<proteinExistence type="inferred from homology"/>
<protein>
    <submittedName>
        <fullName evidence="11">D-alanyl-D-alanine carboxypeptidase</fullName>
    </submittedName>
</protein>
<keyword evidence="12" id="KW-1185">Reference proteome</keyword>
<sequence>MVAAPPSITARRAYVVDVTTGKALMSKSSTTRVQIASVTKLMTAYVVLKRAKLNDVVTVGKADIQWATSHGATGGGFKAGERLFVRDLLYALMLPSAADAANALAVKYGPGKTKFVARMNAAAKSLGLKDTRYANADGLTSTKSYSTARDQAKLAQIVLKTPTLSTIIKTKKYTTPATKIHRKHTWTNSNKLLSEGAIGLKTGYTAKAGYCLAFAQVKSGHLIVGTVLGDKSDAARFTSARKLLNWAGAQVAAAAKA</sequence>
<feature type="active site" evidence="7">
    <location>
        <position position="96"/>
    </location>
</feature>
<feature type="active site" description="Acyl-ester intermediate" evidence="7">
    <location>
        <position position="37"/>
    </location>
</feature>
<feature type="binding site" evidence="8">
    <location>
        <position position="201"/>
    </location>
    <ligand>
        <name>substrate</name>
    </ligand>
</feature>
<dbReference type="PANTHER" id="PTHR21581:SF33">
    <property type="entry name" value="D-ALANYL-D-ALANINE CARBOXYPEPTIDASE DACB"/>
    <property type="match status" value="1"/>
</dbReference>
<organism evidence="11 12">
    <name type="scientific">Planotetraspora phitsanulokensis</name>
    <dbReference type="NCBI Taxonomy" id="575192"/>
    <lineage>
        <taxon>Bacteria</taxon>
        <taxon>Bacillati</taxon>
        <taxon>Actinomycetota</taxon>
        <taxon>Actinomycetes</taxon>
        <taxon>Streptosporangiales</taxon>
        <taxon>Streptosporangiaceae</taxon>
        <taxon>Planotetraspora</taxon>
    </lineage>
</organism>
<dbReference type="AlphaFoldDB" id="A0A8J3U489"/>
<dbReference type="Gene3D" id="3.40.710.10">
    <property type="entry name" value="DD-peptidase/beta-lactamase superfamily"/>
    <property type="match status" value="1"/>
</dbReference>
<dbReference type="GO" id="GO:0008360">
    <property type="term" value="P:regulation of cell shape"/>
    <property type="evidence" value="ECO:0007669"/>
    <property type="project" value="UniProtKB-KW"/>
</dbReference>
<keyword evidence="6" id="KW-0961">Cell wall biogenesis/degradation</keyword>
<reference evidence="11 12" key="1">
    <citation type="submission" date="2021-01" db="EMBL/GenBank/DDBJ databases">
        <title>Whole genome shotgun sequence of Planotetraspora phitsanulokensis NBRC 104273.</title>
        <authorList>
            <person name="Komaki H."/>
            <person name="Tamura T."/>
        </authorList>
    </citation>
    <scope>NUCLEOTIDE SEQUENCE [LARGE SCALE GENOMIC DNA]</scope>
    <source>
        <strain evidence="11 12">NBRC 104273</strain>
    </source>
</reference>
<accession>A0A8J3U489</accession>